<keyword evidence="5" id="KW-1185">Reference proteome</keyword>
<dbReference type="InterPro" id="IPR052619">
    <property type="entry name" value="Phage_lysozyme-like"/>
</dbReference>
<dbReference type="GO" id="GO:0003824">
    <property type="term" value="F:catalytic activity"/>
    <property type="evidence" value="ECO:0007669"/>
    <property type="project" value="UniProtKB-KW"/>
</dbReference>
<accession>A0ABD1XGZ1</accession>
<evidence type="ECO:0000313" key="5">
    <source>
        <dbReference type="Proteomes" id="UP001605036"/>
    </source>
</evidence>
<dbReference type="PANTHER" id="PTHR37406:SF1">
    <property type="entry name" value="T4-TYPE LYSOZYME 1-RELATED"/>
    <property type="match status" value="1"/>
</dbReference>
<evidence type="ECO:0000256" key="1">
    <source>
        <dbReference type="ARBA" id="ARBA00022529"/>
    </source>
</evidence>
<dbReference type="GO" id="GO:0031640">
    <property type="term" value="P:killing of cells of another organism"/>
    <property type="evidence" value="ECO:0007669"/>
    <property type="project" value="UniProtKB-KW"/>
</dbReference>
<dbReference type="Proteomes" id="UP001605036">
    <property type="component" value="Unassembled WGS sequence"/>
</dbReference>
<dbReference type="GO" id="GO:0042742">
    <property type="term" value="P:defense response to bacterium"/>
    <property type="evidence" value="ECO:0007669"/>
    <property type="project" value="UniProtKB-KW"/>
</dbReference>
<protein>
    <recommendedName>
        <fullName evidence="6">Secreted protein</fullName>
    </recommendedName>
</protein>
<dbReference type="InterPro" id="IPR023346">
    <property type="entry name" value="Lysozyme-like_dom_sf"/>
</dbReference>
<dbReference type="EMBL" id="JBHFFA010000102">
    <property type="protein sequence ID" value="KAL2603038.1"/>
    <property type="molecule type" value="Genomic_DNA"/>
</dbReference>
<evidence type="ECO:0000256" key="2">
    <source>
        <dbReference type="ARBA" id="ARBA00022638"/>
    </source>
</evidence>
<keyword evidence="3" id="KW-0732">Signal</keyword>
<proteinExistence type="predicted"/>
<dbReference type="Gene3D" id="1.10.530.40">
    <property type="match status" value="1"/>
</dbReference>
<name>A0ABD1XGZ1_9MARC</name>
<sequence>MARVNIGLVLLAALAAVLLSPPVIATHTHHLRRRTTGGCSKIMSIGHTADLMQQHEGRRACAYNHKGGFRAVGSGYNLDQDRDQRRSELRAAGLDYDRVYKGDQCLEDLQISGLLMLDAERSS</sequence>
<reference evidence="4 5" key="1">
    <citation type="submission" date="2024-09" db="EMBL/GenBank/DDBJ databases">
        <title>Chromosome-scale assembly of Riccia fluitans.</title>
        <authorList>
            <person name="Paukszto L."/>
            <person name="Sawicki J."/>
            <person name="Karawczyk K."/>
            <person name="Piernik-Szablinska J."/>
            <person name="Szczecinska M."/>
            <person name="Mazdziarz M."/>
        </authorList>
    </citation>
    <scope>NUCLEOTIDE SEQUENCE [LARGE SCALE GENOMIC DNA]</scope>
    <source>
        <strain evidence="4">Rf_01</strain>
        <tissue evidence="4">Aerial parts of the thallus</tissue>
    </source>
</reference>
<evidence type="ECO:0000256" key="3">
    <source>
        <dbReference type="SAM" id="SignalP"/>
    </source>
</evidence>
<evidence type="ECO:0000313" key="4">
    <source>
        <dbReference type="EMBL" id="KAL2603038.1"/>
    </source>
</evidence>
<keyword evidence="2" id="KW-0081">Bacteriolytic enzyme</keyword>
<dbReference type="AlphaFoldDB" id="A0ABD1XGZ1"/>
<dbReference type="SUPFAM" id="SSF53955">
    <property type="entry name" value="Lysozyme-like"/>
    <property type="match status" value="1"/>
</dbReference>
<feature type="chain" id="PRO_5044835421" description="Secreted protein" evidence="3">
    <location>
        <begin position="26"/>
        <end position="123"/>
    </location>
</feature>
<organism evidence="4 5">
    <name type="scientific">Riccia fluitans</name>
    <dbReference type="NCBI Taxonomy" id="41844"/>
    <lineage>
        <taxon>Eukaryota</taxon>
        <taxon>Viridiplantae</taxon>
        <taxon>Streptophyta</taxon>
        <taxon>Embryophyta</taxon>
        <taxon>Marchantiophyta</taxon>
        <taxon>Marchantiopsida</taxon>
        <taxon>Marchantiidae</taxon>
        <taxon>Marchantiales</taxon>
        <taxon>Ricciaceae</taxon>
        <taxon>Riccia</taxon>
    </lineage>
</organism>
<comment type="caution">
    <text evidence="4">The sequence shown here is derived from an EMBL/GenBank/DDBJ whole genome shotgun (WGS) entry which is preliminary data.</text>
</comment>
<dbReference type="PANTHER" id="PTHR37406">
    <property type="entry name" value="T4-TYPE LYSOZYME 1-RELATED"/>
    <property type="match status" value="1"/>
</dbReference>
<gene>
    <name evidence="4" type="ORF">R1flu_017251</name>
</gene>
<dbReference type="InterPro" id="IPR023347">
    <property type="entry name" value="Lysozyme_dom_sf"/>
</dbReference>
<feature type="signal peptide" evidence="3">
    <location>
        <begin position="1"/>
        <end position="25"/>
    </location>
</feature>
<keyword evidence="1" id="KW-0929">Antimicrobial</keyword>
<evidence type="ECO:0008006" key="6">
    <source>
        <dbReference type="Google" id="ProtNLM"/>
    </source>
</evidence>